<dbReference type="CDD" id="cd00291">
    <property type="entry name" value="SirA_YedF_YeeD"/>
    <property type="match status" value="1"/>
</dbReference>
<comment type="caution">
    <text evidence="3">The sequence shown here is derived from an EMBL/GenBank/DDBJ whole genome shotgun (WGS) entry which is preliminary data.</text>
</comment>
<evidence type="ECO:0000313" key="4">
    <source>
        <dbReference type="Proteomes" id="UP000535415"/>
    </source>
</evidence>
<dbReference type="Proteomes" id="UP000535415">
    <property type="component" value="Unassembled WGS sequence"/>
</dbReference>
<keyword evidence="3" id="KW-0808">Transferase</keyword>
<reference evidence="3 4" key="1">
    <citation type="submission" date="2020-08" db="EMBL/GenBank/DDBJ databases">
        <title>Genomic Encyclopedia of Type Strains, Phase IV (KMG-IV): sequencing the most valuable type-strain genomes for metagenomic binning, comparative biology and taxonomic classification.</title>
        <authorList>
            <person name="Goeker M."/>
        </authorList>
    </citation>
    <scope>NUCLEOTIDE SEQUENCE [LARGE SCALE GENOMIC DNA]</scope>
    <source>
        <strain evidence="3 4">DSM 101064</strain>
    </source>
</reference>
<proteinExistence type="inferred from homology"/>
<dbReference type="PROSITE" id="PS01148">
    <property type="entry name" value="UPF0033"/>
    <property type="match status" value="1"/>
</dbReference>
<feature type="domain" description="UPF0033" evidence="2">
    <location>
        <begin position="10"/>
        <end position="34"/>
    </location>
</feature>
<dbReference type="EMBL" id="JACIJM010000003">
    <property type="protein sequence ID" value="MBB5721483.1"/>
    <property type="molecule type" value="Genomic_DNA"/>
</dbReference>
<name>A0A7W9BJ33_9RHOB</name>
<comment type="similarity">
    <text evidence="1">Belongs to the sulfur carrier protein TusA family.</text>
</comment>
<protein>
    <submittedName>
        <fullName evidence="3">tRNA 2-thiouridine synthesizing protein A</fullName>
        <ecNumber evidence="3">2.8.1.-</ecNumber>
    </submittedName>
</protein>
<dbReference type="Gene3D" id="3.30.110.40">
    <property type="entry name" value="TusA-like domain"/>
    <property type="match status" value="1"/>
</dbReference>
<dbReference type="AlphaFoldDB" id="A0A7W9BJ33"/>
<dbReference type="InterPro" id="IPR036868">
    <property type="entry name" value="TusA-like_sf"/>
</dbReference>
<gene>
    <name evidence="3" type="ORF">FHS72_001095</name>
</gene>
<evidence type="ECO:0000313" key="3">
    <source>
        <dbReference type="EMBL" id="MBB5721483.1"/>
    </source>
</evidence>
<accession>A0A7W9BJ33</accession>
<dbReference type="Pfam" id="PF01206">
    <property type="entry name" value="TusA"/>
    <property type="match status" value="1"/>
</dbReference>
<dbReference type="PANTHER" id="PTHR33279:SF6">
    <property type="entry name" value="SULFUR CARRIER PROTEIN YEDF-RELATED"/>
    <property type="match status" value="1"/>
</dbReference>
<dbReference type="InterPro" id="IPR001455">
    <property type="entry name" value="TusA-like"/>
</dbReference>
<evidence type="ECO:0000259" key="2">
    <source>
        <dbReference type="PROSITE" id="PS01148"/>
    </source>
</evidence>
<evidence type="ECO:0000256" key="1">
    <source>
        <dbReference type="ARBA" id="ARBA00008984"/>
    </source>
</evidence>
<dbReference type="GO" id="GO:0016740">
    <property type="term" value="F:transferase activity"/>
    <property type="evidence" value="ECO:0007669"/>
    <property type="project" value="UniProtKB-KW"/>
</dbReference>
<dbReference type="EC" id="2.8.1.-" evidence="3"/>
<sequence length="78" mass="8487">MRMTTPDHTLDALGLLCPLPVLKARKRLSGLTSGQILEMIADDPAAIIDVPHFCAESGHTLLEQSENNGVLTFTIRCK</sequence>
<organism evidence="3 4">
    <name type="scientific">Yoonia ponticola</name>
    <dbReference type="NCBI Taxonomy" id="1524255"/>
    <lineage>
        <taxon>Bacteria</taxon>
        <taxon>Pseudomonadati</taxon>
        <taxon>Pseudomonadota</taxon>
        <taxon>Alphaproteobacteria</taxon>
        <taxon>Rhodobacterales</taxon>
        <taxon>Paracoccaceae</taxon>
        <taxon>Yoonia</taxon>
    </lineage>
</organism>
<dbReference type="PANTHER" id="PTHR33279">
    <property type="entry name" value="SULFUR CARRIER PROTEIN YEDF-RELATED"/>
    <property type="match status" value="1"/>
</dbReference>
<keyword evidence="4" id="KW-1185">Reference proteome</keyword>
<dbReference type="SUPFAM" id="SSF64307">
    <property type="entry name" value="SirA-like"/>
    <property type="match status" value="1"/>
</dbReference>